<name>A0A7J7L9H0_9MAGN</name>
<evidence type="ECO:0000313" key="3">
    <source>
        <dbReference type="Proteomes" id="UP000541444"/>
    </source>
</evidence>
<gene>
    <name evidence="2" type="ORF">GIB67_021495</name>
</gene>
<organism evidence="2 3">
    <name type="scientific">Kingdonia uniflora</name>
    <dbReference type="NCBI Taxonomy" id="39325"/>
    <lineage>
        <taxon>Eukaryota</taxon>
        <taxon>Viridiplantae</taxon>
        <taxon>Streptophyta</taxon>
        <taxon>Embryophyta</taxon>
        <taxon>Tracheophyta</taxon>
        <taxon>Spermatophyta</taxon>
        <taxon>Magnoliopsida</taxon>
        <taxon>Ranunculales</taxon>
        <taxon>Circaeasteraceae</taxon>
        <taxon>Kingdonia</taxon>
    </lineage>
</organism>
<comment type="caution">
    <text evidence="2">The sequence shown here is derived from an EMBL/GenBank/DDBJ whole genome shotgun (WGS) entry which is preliminary data.</text>
</comment>
<evidence type="ECO:0000259" key="1">
    <source>
        <dbReference type="Pfam" id="PF14372"/>
    </source>
</evidence>
<protein>
    <recommendedName>
        <fullName evidence="1">hAT-like transposase RNase-H fold domain-containing protein</fullName>
    </recommendedName>
</protein>
<dbReference type="InterPro" id="IPR025525">
    <property type="entry name" value="hAT-like_transposase_RNase-H"/>
</dbReference>
<dbReference type="Pfam" id="PF14372">
    <property type="entry name" value="hAT-like_RNase-H"/>
    <property type="match status" value="1"/>
</dbReference>
<dbReference type="Proteomes" id="UP000541444">
    <property type="component" value="Unassembled WGS sequence"/>
</dbReference>
<proteinExistence type="predicted"/>
<dbReference type="GO" id="GO:0003677">
    <property type="term" value="F:DNA binding"/>
    <property type="evidence" value="ECO:0007669"/>
    <property type="project" value="InterPro"/>
</dbReference>
<reference evidence="2 3" key="1">
    <citation type="journal article" date="2020" name="IScience">
        <title>Genome Sequencing of the Endangered Kingdonia uniflora (Circaeasteraceae, Ranunculales) Reveals Potential Mechanisms of Evolutionary Specialization.</title>
        <authorList>
            <person name="Sun Y."/>
            <person name="Deng T."/>
            <person name="Zhang A."/>
            <person name="Moore M.J."/>
            <person name="Landis J.B."/>
            <person name="Lin N."/>
            <person name="Zhang H."/>
            <person name="Zhang X."/>
            <person name="Huang J."/>
            <person name="Zhang X."/>
            <person name="Sun H."/>
            <person name="Wang H."/>
        </authorList>
    </citation>
    <scope>NUCLEOTIDE SEQUENCE [LARGE SCALE GENOMIC DNA]</scope>
    <source>
        <strain evidence="2">TB1705</strain>
        <tissue evidence="2">Leaf</tissue>
    </source>
</reference>
<sequence>MKGKYIKYWDDIPIVLGLASCMDPRYKFNILELRLEINYGCEAIESMMETYKTKLKDLFEEYQQKFCNDECDPSFAVSSLIDEDDMVLALLSKWKASLSQCCVSDL</sequence>
<evidence type="ECO:0000313" key="2">
    <source>
        <dbReference type="EMBL" id="KAF6139285.1"/>
    </source>
</evidence>
<dbReference type="AlphaFoldDB" id="A0A7J7L9H0"/>
<dbReference type="EMBL" id="JACGCM010002501">
    <property type="protein sequence ID" value="KAF6139285.1"/>
    <property type="molecule type" value="Genomic_DNA"/>
</dbReference>
<accession>A0A7J7L9H0</accession>
<feature type="domain" description="hAT-like transposase RNase-H fold" evidence="1">
    <location>
        <begin position="1"/>
        <end position="62"/>
    </location>
</feature>
<keyword evidence="3" id="KW-1185">Reference proteome</keyword>
<dbReference type="OrthoDB" id="1514276at2759"/>